<comment type="catalytic activity">
    <reaction evidence="1">
        <text>S-ubiquitinyl-[E2 ubiquitin-conjugating enzyme]-L-cysteine + [acceptor protein]-L-lysine = [E2 ubiquitin-conjugating enzyme]-L-cysteine + N(6)-ubiquitinyl-[acceptor protein]-L-lysine.</text>
        <dbReference type="EC" id="2.3.2.27"/>
    </reaction>
</comment>
<dbReference type="InterPro" id="IPR001245">
    <property type="entry name" value="Ser-Thr/Tyr_kinase_cat_dom"/>
</dbReference>
<dbReference type="EMBL" id="JBAMMX010000028">
    <property type="protein sequence ID" value="KAK6911923.1"/>
    <property type="molecule type" value="Genomic_DNA"/>
</dbReference>
<dbReference type="FunFam" id="3.30.200.20:FF:000162">
    <property type="entry name" value="Adenine nucleotide alpha hydrolase-like domain kinase"/>
    <property type="match status" value="1"/>
</dbReference>
<protein>
    <submittedName>
        <fullName evidence="13">Serine-threonine/tyrosine-protein kinase, catalytic domain</fullName>
    </submittedName>
</protein>
<dbReference type="FunFam" id="1.10.510.10:FF:001023">
    <property type="entry name" value="Os07g0541700 protein"/>
    <property type="match status" value="1"/>
</dbReference>
<reference evidence="13 14" key="1">
    <citation type="submission" date="2023-12" db="EMBL/GenBank/DDBJ databases">
        <title>A high-quality genome assembly for Dillenia turbinata (Dilleniales).</title>
        <authorList>
            <person name="Chanderbali A."/>
        </authorList>
    </citation>
    <scope>NUCLEOTIDE SEQUENCE [LARGE SCALE GENOMIC DNA]</scope>
    <source>
        <strain evidence="13">LSX21</strain>
        <tissue evidence="13">Leaf</tissue>
    </source>
</reference>
<dbReference type="Proteomes" id="UP001370490">
    <property type="component" value="Unassembled WGS sequence"/>
</dbReference>
<feature type="coiled-coil region" evidence="10">
    <location>
        <begin position="369"/>
        <end position="413"/>
    </location>
</feature>
<dbReference type="InterPro" id="IPR000719">
    <property type="entry name" value="Prot_kinase_dom"/>
</dbReference>
<evidence type="ECO:0000256" key="8">
    <source>
        <dbReference type="ARBA" id="ARBA00047899"/>
    </source>
</evidence>
<keyword evidence="6" id="KW-0833">Ubl conjugation pathway</keyword>
<evidence type="ECO:0000256" key="9">
    <source>
        <dbReference type="ARBA" id="ARBA00048679"/>
    </source>
</evidence>
<dbReference type="PROSITE" id="PS00108">
    <property type="entry name" value="PROTEIN_KINASE_ST"/>
    <property type="match status" value="1"/>
</dbReference>
<dbReference type="GO" id="GO:0005524">
    <property type="term" value="F:ATP binding"/>
    <property type="evidence" value="ECO:0007669"/>
    <property type="project" value="UniProtKB-KW"/>
</dbReference>
<dbReference type="Pfam" id="PF07714">
    <property type="entry name" value="PK_Tyr_Ser-Thr"/>
    <property type="match status" value="1"/>
</dbReference>
<evidence type="ECO:0000256" key="1">
    <source>
        <dbReference type="ARBA" id="ARBA00000900"/>
    </source>
</evidence>
<feature type="region of interest" description="Disordered" evidence="11">
    <location>
        <begin position="219"/>
        <end position="258"/>
    </location>
</feature>
<feature type="compositionally biased region" description="Polar residues" evidence="11">
    <location>
        <begin position="239"/>
        <end position="258"/>
    </location>
</feature>
<evidence type="ECO:0000256" key="3">
    <source>
        <dbReference type="ARBA" id="ARBA00022679"/>
    </source>
</evidence>
<dbReference type="CDD" id="cd14066">
    <property type="entry name" value="STKc_IRAK"/>
    <property type="match status" value="1"/>
</dbReference>
<comment type="caution">
    <text evidence="13">The sequence shown here is derived from an EMBL/GenBank/DDBJ whole genome shotgun (WGS) entry which is preliminary data.</text>
</comment>
<feature type="compositionally biased region" description="Polar residues" evidence="11">
    <location>
        <begin position="172"/>
        <end position="185"/>
    </location>
</feature>
<evidence type="ECO:0000256" key="6">
    <source>
        <dbReference type="ARBA" id="ARBA00022786"/>
    </source>
</evidence>
<name>A0AAN8UJT4_9MAGN</name>
<gene>
    <name evidence="13" type="ORF">RJ641_024016</name>
</gene>
<evidence type="ECO:0000313" key="13">
    <source>
        <dbReference type="EMBL" id="KAK6911923.1"/>
    </source>
</evidence>
<evidence type="ECO:0000256" key="7">
    <source>
        <dbReference type="ARBA" id="ARBA00022840"/>
    </source>
</evidence>
<dbReference type="SUPFAM" id="SSF56112">
    <property type="entry name" value="Protein kinase-like (PK-like)"/>
    <property type="match status" value="1"/>
</dbReference>
<keyword evidence="3" id="KW-0808">Transferase</keyword>
<keyword evidence="10" id="KW-0175">Coiled coil</keyword>
<evidence type="ECO:0000256" key="11">
    <source>
        <dbReference type="SAM" id="MobiDB-lite"/>
    </source>
</evidence>
<keyword evidence="14" id="KW-1185">Reference proteome</keyword>
<dbReference type="AlphaFoldDB" id="A0AAN8UJT4"/>
<accession>A0AAN8UJT4</accession>
<feature type="region of interest" description="Disordered" evidence="11">
    <location>
        <begin position="281"/>
        <end position="308"/>
    </location>
</feature>
<dbReference type="InterPro" id="IPR051348">
    <property type="entry name" value="U-box_ubiquitin_ligases"/>
</dbReference>
<dbReference type="InterPro" id="IPR011009">
    <property type="entry name" value="Kinase-like_dom_sf"/>
</dbReference>
<evidence type="ECO:0000313" key="14">
    <source>
        <dbReference type="Proteomes" id="UP001370490"/>
    </source>
</evidence>
<comment type="catalytic activity">
    <reaction evidence="9">
        <text>L-seryl-[protein] + ATP = O-phospho-L-seryl-[protein] + ADP + H(+)</text>
        <dbReference type="Rhea" id="RHEA:17989"/>
        <dbReference type="Rhea" id="RHEA-COMP:9863"/>
        <dbReference type="Rhea" id="RHEA-COMP:11604"/>
        <dbReference type="ChEBI" id="CHEBI:15378"/>
        <dbReference type="ChEBI" id="CHEBI:29999"/>
        <dbReference type="ChEBI" id="CHEBI:30616"/>
        <dbReference type="ChEBI" id="CHEBI:83421"/>
        <dbReference type="ChEBI" id="CHEBI:456216"/>
        <dbReference type="EC" id="2.7.11.1"/>
    </reaction>
</comment>
<dbReference type="PANTHER" id="PTHR45647">
    <property type="entry name" value="OS02G0152300 PROTEIN"/>
    <property type="match status" value="1"/>
</dbReference>
<evidence type="ECO:0000256" key="10">
    <source>
        <dbReference type="SAM" id="Coils"/>
    </source>
</evidence>
<evidence type="ECO:0000259" key="12">
    <source>
        <dbReference type="PROSITE" id="PS50011"/>
    </source>
</evidence>
<sequence length="755" mass="83472">MSDPSNFQESICTTAVAIDADKTSRFARIRGWQRKFPEMAAHQHKKSYNSYSFLTVAFAHVKGKERVLHNADVANALISYILDNCITNIIVGASNRNLLTRKLKNADVPTALARAAPDFCTVHVVAKGKVQTVKKGNPPPSPPNEVKLPTASVPAMPYKGSPSISDTHKSALLNQASQVSLSQPASPGPENNPPSSLLKNLLPEDNLGYDVTINSFTMSSTSSWKSGSSDRSSFEGHSDYSSMSPGKPMLSSSTASSSQNPMFNKYRLPFASQSYGSDAVRSYQSPGLSFENTATSPESSNSSWSFTSQAPEEIDAELRRLKLELMQTMEMYNGRTQGEAIAKSPEDGATGSDVESAEKETWWMIEIEKQKARAAMEAAQAAHRLAELEAHKRRTAERLAKQEKEEKMKALKALAQNEVRYRKYTIEEIKSATENFSAQFKIGEGGYGPVYKGFLDHTAVAIKLLKSDAKQGKKQFQQEIEVLSAIRHPNMVLLLGACPEHGCLVYEYMENGSLEDRLFCKNNTPPIPWTTRFKIACEIATGLLFLHQAKPEPLVHRDLKPGNILLDRNYLSKISDVGLARLVPSNDRTNTTTMPYAMTAAAGTFCYIDPEYQQSGLLNVKSDIYSLGILLLQIITGKPPMGLTHHVHRAIRGGTFAGMIDPNIKDCPFEAALSFTELALSCAELRRKDRPDLGTEVLPELTRLKEFGMAYEATFSKLRRPLSSLFPLQLEAFVTYLALVYQLTLTNQLRASRIF</sequence>
<dbReference type="PROSITE" id="PS50011">
    <property type="entry name" value="PROTEIN_KINASE_DOM"/>
    <property type="match status" value="1"/>
</dbReference>
<evidence type="ECO:0000256" key="4">
    <source>
        <dbReference type="ARBA" id="ARBA00022741"/>
    </source>
</evidence>
<organism evidence="13 14">
    <name type="scientific">Dillenia turbinata</name>
    <dbReference type="NCBI Taxonomy" id="194707"/>
    <lineage>
        <taxon>Eukaryota</taxon>
        <taxon>Viridiplantae</taxon>
        <taxon>Streptophyta</taxon>
        <taxon>Embryophyta</taxon>
        <taxon>Tracheophyta</taxon>
        <taxon>Spermatophyta</taxon>
        <taxon>Magnoliopsida</taxon>
        <taxon>eudicotyledons</taxon>
        <taxon>Gunneridae</taxon>
        <taxon>Pentapetalae</taxon>
        <taxon>Dilleniales</taxon>
        <taxon>Dilleniaceae</taxon>
        <taxon>Dillenia</taxon>
    </lineage>
</organism>
<keyword evidence="2" id="KW-0723">Serine/threonine-protein kinase</keyword>
<dbReference type="GO" id="GO:0004674">
    <property type="term" value="F:protein serine/threonine kinase activity"/>
    <property type="evidence" value="ECO:0007669"/>
    <property type="project" value="UniProtKB-KW"/>
</dbReference>
<keyword evidence="7" id="KW-0067">ATP-binding</keyword>
<feature type="region of interest" description="Disordered" evidence="11">
    <location>
        <begin position="131"/>
        <end position="202"/>
    </location>
</feature>
<dbReference type="Gene3D" id="1.10.510.10">
    <property type="entry name" value="Transferase(Phosphotransferase) domain 1"/>
    <property type="match status" value="1"/>
</dbReference>
<dbReference type="InterPro" id="IPR008271">
    <property type="entry name" value="Ser/Thr_kinase_AS"/>
</dbReference>
<keyword evidence="5 13" id="KW-0418">Kinase</keyword>
<comment type="catalytic activity">
    <reaction evidence="8">
        <text>L-threonyl-[protein] + ATP = O-phospho-L-threonyl-[protein] + ADP + H(+)</text>
        <dbReference type="Rhea" id="RHEA:46608"/>
        <dbReference type="Rhea" id="RHEA-COMP:11060"/>
        <dbReference type="Rhea" id="RHEA-COMP:11605"/>
        <dbReference type="ChEBI" id="CHEBI:15378"/>
        <dbReference type="ChEBI" id="CHEBI:30013"/>
        <dbReference type="ChEBI" id="CHEBI:30616"/>
        <dbReference type="ChEBI" id="CHEBI:61977"/>
        <dbReference type="ChEBI" id="CHEBI:456216"/>
        <dbReference type="EC" id="2.7.11.1"/>
    </reaction>
</comment>
<feature type="domain" description="Protein kinase" evidence="12">
    <location>
        <begin position="436"/>
        <end position="701"/>
    </location>
</feature>
<feature type="compositionally biased region" description="Low complexity" evidence="11">
    <location>
        <begin position="193"/>
        <end position="202"/>
    </location>
</feature>
<dbReference type="GO" id="GO:0061630">
    <property type="term" value="F:ubiquitin protein ligase activity"/>
    <property type="evidence" value="ECO:0007669"/>
    <property type="project" value="UniProtKB-EC"/>
</dbReference>
<proteinExistence type="predicted"/>
<dbReference type="PANTHER" id="PTHR45647:SF51">
    <property type="entry name" value="PROTEIN KINASE SUPERFAMILY PROTEIN"/>
    <property type="match status" value="1"/>
</dbReference>
<dbReference type="SMART" id="SM00220">
    <property type="entry name" value="S_TKc"/>
    <property type="match status" value="1"/>
</dbReference>
<feature type="compositionally biased region" description="Low complexity" evidence="11">
    <location>
        <begin position="219"/>
        <end position="231"/>
    </location>
</feature>
<dbReference type="Gene3D" id="3.30.200.20">
    <property type="entry name" value="Phosphorylase Kinase, domain 1"/>
    <property type="match status" value="1"/>
</dbReference>
<evidence type="ECO:0000256" key="2">
    <source>
        <dbReference type="ARBA" id="ARBA00022527"/>
    </source>
</evidence>
<keyword evidence="4" id="KW-0547">Nucleotide-binding</keyword>
<evidence type="ECO:0000256" key="5">
    <source>
        <dbReference type="ARBA" id="ARBA00022777"/>
    </source>
</evidence>